<dbReference type="Pfam" id="PF07730">
    <property type="entry name" value="HisKA_3"/>
    <property type="match status" value="1"/>
</dbReference>
<gene>
    <name evidence="11" type="ORF">BN1047_01578</name>
</gene>
<dbReference type="GO" id="GO:0016020">
    <property type="term" value="C:membrane"/>
    <property type="evidence" value="ECO:0007669"/>
    <property type="project" value="InterPro"/>
</dbReference>
<feature type="transmembrane region" description="Helical" evidence="9">
    <location>
        <begin position="46"/>
        <end position="74"/>
    </location>
</feature>
<dbReference type="InterPro" id="IPR036890">
    <property type="entry name" value="HATPase_C_sf"/>
</dbReference>
<keyword evidence="9" id="KW-1133">Transmembrane helix</keyword>
<keyword evidence="9" id="KW-0472">Membrane</keyword>
<dbReference type="EC" id="2.7.13.3" evidence="2"/>
<dbReference type="Gene3D" id="3.30.565.10">
    <property type="entry name" value="Histidine kinase-like ATPase, C-terminal domain"/>
    <property type="match status" value="1"/>
</dbReference>
<evidence type="ECO:0000259" key="10">
    <source>
        <dbReference type="Pfam" id="PF07730"/>
    </source>
</evidence>
<comment type="catalytic activity">
    <reaction evidence="1">
        <text>ATP + protein L-histidine = ADP + protein N-phospho-L-histidine.</text>
        <dbReference type="EC" id="2.7.13.3"/>
    </reaction>
</comment>
<dbReference type="CDD" id="cd16917">
    <property type="entry name" value="HATPase_UhpB-NarQ-NarX-like"/>
    <property type="match status" value="1"/>
</dbReference>
<dbReference type="GO" id="GO:0000155">
    <property type="term" value="F:phosphorelay sensor kinase activity"/>
    <property type="evidence" value="ECO:0007669"/>
    <property type="project" value="InterPro"/>
</dbReference>
<protein>
    <recommendedName>
        <fullName evidence="2">histidine kinase</fullName>
        <ecNumber evidence="2">2.7.13.3</ecNumber>
    </recommendedName>
</protein>
<keyword evidence="8" id="KW-0902">Two-component regulatory system</keyword>
<keyword evidence="5" id="KW-0547">Nucleotide-binding</keyword>
<dbReference type="InterPro" id="IPR050482">
    <property type="entry name" value="Sensor_HK_TwoCompSys"/>
</dbReference>
<keyword evidence="7" id="KW-0067">ATP-binding</keyword>
<reference evidence="11" key="1">
    <citation type="submission" date="2014-05" db="EMBL/GenBank/DDBJ databases">
        <authorList>
            <person name="Urmite Genomes"/>
        </authorList>
    </citation>
    <scope>NUCLEOTIDE SEQUENCE</scope>
    <source>
        <strain evidence="11">DSM 44074</strain>
    </source>
</reference>
<dbReference type="EMBL" id="LK021337">
    <property type="protein sequence ID" value="CDQ43707.1"/>
    <property type="molecule type" value="Genomic_DNA"/>
</dbReference>
<evidence type="ECO:0000256" key="4">
    <source>
        <dbReference type="ARBA" id="ARBA00022679"/>
    </source>
</evidence>
<evidence type="ECO:0000256" key="8">
    <source>
        <dbReference type="ARBA" id="ARBA00023012"/>
    </source>
</evidence>
<evidence type="ECO:0000256" key="9">
    <source>
        <dbReference type="SAM" id="Phobius"/>
    </source>
</evidence>
<dbReference type="GO" id="GO:0046983">
    <property type="term" value="F:protein dimerization activity"/>
    <property type="evidence" value="ECO:0007669"/>
    <property type="project" value="InterPro"/>
</dbReference>
<keyword evidence="6 11" id="KW-0418">Kinase</keyword>
<keyword evidence="9" id="KW-0812">Transmembrane</keyword>
<dbReference type="Proteomes" id="UP000028864">
    <property type="component" value="Unassembled WGS sequence"/>
</dbReference>
<sequence>MLTPVLLAVSTFPGQFRVSLPFWLLACASAAVFLCGERRPLPVSLILSVLAVPMFADQAWGLSGVVPYLGAIALADLTARVDSNRVVAVASAAWLAALLLGVELDEHAQRWGAADLTTVAAALGLPLLLGLYLRSQRQMRAAAQSQVRAQERTAMARELHDLVAHHMASIVLRTGVAEHVIDGADPRVAEVLGDVHRTATDALADIRRWQSALRDPDLHEVAMVEPEALWTEIDAAVERTRAAGFAVTADIDRDGTGLDAMARLTVLRVIQESLTNVMKHAEPAGPVTLNMTRRAGGIDIRVDNAGGDESAGGLGIVGMSERLALMGGDFRSGRGERGWEVRAWLPVS</sequence>
<dbReference type="AlphaFoldDB" id="A0AAV2WHN1"/>
<reference evidence="11" key="2">
    <citation type="submission" date="2015-09" db="EMBL/GenBank/DDBJ databases">
        <title>Draft genome sequence of Mycobacterium neoaurum DSM 44074.</title>
        <authorList>
            <person name="Croce O."/>
            <person name="Robert C."/>
            <person name="Raoult D."/>
            <person name="Drancourt M."/>
        </authorList>
    </citation>
    <scope>NUCLEOTIDE SEQUENCE</scope>
    <source>
        <strain evidence="11">DSM 44074</strain>
    </source>
</reference>
<dbReference type="InterPro" id="IPR011712">
    <property type="entry name" value="Sig_transdc_His_kin_sub3_dim/P"/>
</dbReference>
<organism evidence="11 12">
    <name type="scientific">Mycolicibacterium neoaurum</name>
    <name type="common">Mycobacterium neoaurum</name>
    <dbReference type="NCBI Taxonomy" id="1795"/>
    <lineage>
        <taxon>Bacteria</taxon>
        <taxon>Bacillati</taxon>
        <taxon>Actinomycetota</taxon>
        <taxon>Actinomycetes</taxon>
        <taxon>Mycobacteriales</taxon>
        <taxon>Mycobacteriaceae</taxon>
        <taxon>Mycolicibacterium</taxon>
    </lineage>
</organism>
<accession>A0AAV2WHN1</accession>
<evidence type="ECO:0000256" key="6">
    <source>
        <dbReference type="ARBA" id="ARBA00022777"/>
    </source>
</evidence>
<proteinExistence type="predicted"/>
<dbReference type="SUPFAM" id="SSF55874">
    <property type="entry name" value="ATPase domain of HSP90 chaperone/DNA topoisomerase II/histidine kinase"/>
    <property type="match status" value="1"/>
</dbReference>
<dbReference type="PANTHER" id="PTHR24421:SF10">
    <property type="entry name" value="NITRATE_NITRITE SENSOR PROTEIN NARQ"/>
    <property type="match status" value="1"/>
</dbReference>
<feature type="transmembrane region" description="Helical" evidence="9">
    <location>
        <begin position="116"/>
        <end position="133"/>
    </location>
</feature>
<evidence type="ECO:0000256" key="2">
    <source>
        <dbReference type="ARBA" id="ARBA00012438"/>
    </source>
</evidence>
<evidence type="ECO:0000256" key="5">
    <source>
        <dbReference type="ARBA" id="ARBA00022741"/>
    </source>
</evidence>
<keyword evidence="4" id="KW-0808">Transferase</keyword>
<evidence type="ECO:0000313" key="11">
    <source>
        <dbReference type="EMBL" id="CDQ43707.1"/>
    </source>
</evidence>
<evidence type="ECO:0000256" key="7">
    <source>
        <dbReference type="ARBA" id="ARBA00022840"/>
    </source>
</evidence>
<evidence type="ECO:0000256" key="1">
    <source>
        <dbReference type="ARBA" id="ARBA00000085"/>
    </source>
</evidence>
<name>A0AAV2WHN1_MYCNE</name>
<keyword evidence="3" id="KW-0597">Phosphoprotein</keyword>
<dbReference type="GO" id="GO:0005524">
    <property type="term" value="F:ATP binding"/>
    <property type="evidence" value="ECO:0007669"/>
    <property type="project" value="UniProtKB-KW"/>
</dbReference>
<dbReference type="PANTHER" id="PTHR24421">
    <property type="entry name" value="NITRATE/NITRITE SENSOR PROTEIN NARX-RELATED"/>
    <property type="match status" value="1"/>
</dbReference>
<dbReference type="Gene3D" id="1.20.5.1930">
    <property type="match status" value="1"/>
</dbReference>
<evidence type="ECO:0000313" key="12">
    <source>
        <dbReference type="Proteomes" id="UP000028864"/>
    </source>
</evidence>
<feature type="domain" description="Signal transduction histidine kinase subgroup 3 dimerisation and phosphoacceptor" evidence="10">
    <location>
        <begin position="151"/>
        <end position="217"/>
    </location>
</feature>
<evidence type="ECO:0000256" key="3">
    <source>
        <dbReference type="ARBA" id="ARBA00022553"/>
    </source>
</evidence>